<comment type="caution">
    <text evidence="12">The sequence shown here is derived from an EMBL/GenBank/DDBJ whole genome shotgun (WGS) entry which is preliminary data.</text>
</comment>
<dbReference type="GO" id="GO:0042910">
    <property type="term" value="F:xenobiotic transmembrane transporter activity"/>
    <property type="evidence" value="ECO:0007669"/>
    <property type="project" value="InterPro"/>
</dbReference>
<dbReference type="GO" id="GO:0015297">
    <property type="term" value="F:antiporter activity"/>
    <property type="evidence" value="ECO:0007669"/>
    <property type="project" value="UniProtKB-KW"/>
</dbReference>
<dbReference type="PANTHER" id="PTHR43298:SF2">
    <property type="entry name" value="FMN_FAD EXPORTER YEEO-RELATED"/>
    <property type="match status" value="1"/>
</dbReference>
<organism evidence="12">
    <name type="scientific">Vibrio coralliilyticus</name>
    <dbReference type="NCBI Taxonomy" id="190893"/>
    <lineage>
        <taxon>Bacteria</taxon>
        <taxon>Pseudomonadati</taxon>
        <taxon>Pseudomonadota</taxon>
        <taxon>Gammaproteobacteria</taxon>
        <taxon>Vibrionales</taxon>
        <taxon>Vibrionaceae</taxon>
        <taxon>Vibrio</taxon>
    </lineage>
</organism>
<accession>A0A837G4T6</accession>
<evidence type="ECO:0000256" key="10">
    <source>
        <dbReference type="ARBA" id="ARBA00030855"/>
    </source>
</evidence>
<proteinExistence type="predicted"/>
<dbReference type="InterPro" id="IPR048279">
    <property type="entry name" value="MdtK-like"/>
</dbReference>
<dbReference type="NCBIfam" id="TIGR00797">
    <property type="entry name" value="matE"/>
    <property type="match status" value="1"/>
</dbReference>
<keyword evidence="5" id="KW-1003">Cell membrane</keyword>
<gene>
    <name evidence="12" type="ORF">TW71_15510</name>
</gene>
<evidence type="ECO:0000256" key="6">
    <source>
        <dbReference type="ARBA" id="ARBA00022692"/>
    </source>
</evidence>
<evidence type="ECO:0000256" key="8">
    <source>
        <dbReference type="ARBA" id="ARBA00023065"/>
    </source>
</evidence>
<evidence type="ECO:0000313" key="12">
    <source>
        <dbReference type="EMBL" id="KJY71415.1"/>
    </source>
</evidence>
<dbReference type="EMBL" id="JXXR01000016">
    <property type="protein sequence ID" value="KJY71415.1"/>
    <property type="molecule type" value="Genomic_DNA"/>
</dbReference>
<dbReference type="PIRSF" id="PIRSF006603">
    <property type="entry name" value="DinF"/>
    <property type="match status" value="1"/>
</dbReference>
<evidence type="ECO:0000256" key="1">
    <source>
        <dbReference type="ARBA" id="ARBA00004429"/>
    </source>
</evidence>
<keyword evidence="3" id="KW-0813">Transport</keyword>
<evidence type="ECO:0000256" key="7">
    <source>
        <dbReference type="ARBA" id="ARBA00022989"/>
    </source>
</evidence>
<keyword evidence="9" id="KW-0472">Membrane</keyword>
<dbReference type="GO" id="GO:0006811">
    <property type="term" value="P:monoatomic ion transport"/>
    <property type="evidence" value="ECO:0007669"/>
    <property type="project" value="UniProtKB-KW"/>
</dbReference>
<protein>
    <recommendedName>
        <fullName evidence="2">Multidrug resistance protein NorM</fullName>
    </recommendedName>
    <alternativeName>
        <fullName evidence="11">Multidrug-efflux transporter</fullName>
    </alternativeName>
    <alternativeName>
        <fullName evidence="10">Na(+)/drug antiporter</fullName>
    </alternativeName>
</protein>
<dbReference type="InterPro" id="IPR050222">
    <property type="entry name" value="MATE_MdtK"/>
</dbReference>
<keyword evidence="8" id="KW-0406">Ion transport</keyword>
<comment type="subcellular location">
    <subcellularLocation>
        <location evidence="1">Cell inner membrane</location>
        <topology evidence="1">Multi-pass membrane protein</topology>
    </subcellularLocation>
</comment>
<dbReference type="RefSeq" id="WP_045986490.1">
    <property type="nucleotide sequence ID" value="NZ_CP063052.1"/>
</dbReference>
<dbReference type="AlphaFoldDB" id="A0A837G4T6"/>
<evidence type="ECO:0000256" key="11">
    <source>
        <dbReference type="ARBA" id="ARBA00031636"/>
    </source>
</evidence>
<evidence type="ECO:0000256" key="9">
    <source>
        <dbReference type="ARBA" id="ARBA00023136"/>
    </source>
</evidence>
<keyword evidence="4" id="KW-0050">Antiport</keyword>
<keyword evidence="6" id="KW-0812">Transmembrane</keyword>
<evidence type="ECO:0000256" key="5">
    <source>
        <dbReference type="ARBA" id="ARBA00022475"/>
    </source>
</evidence>
<evidence type="ECO:0000256" key="3">
    <source>
        <dbReference type="ARBA" id="ARBA00022448"/>
    </source>
</evidence>
<evidence type="ECO:0000256" key="4">
    <source>
        <dbReference type="ARBA" id="ARBA00022449"/>
    </source>
</evidence>
<dbReference type="GO" id="GO:0005886">
    <property type="term" value="C:plasma membrane"/>
    <property type="evidence" value="ECO:0007669"/>
    <property type="project" value="UniProtKB-SubCell"/>
</dbReference>
<keyword evidence="7" id="KW-1133">Transmembrane helix</keyword>
<dbReference type="PANTHER" id="PTHR43298">
    <property type="entry name" value="MULTIDRUG RESISTANCE PROTEIN NORM-RELATED"/>
    <property type="match status" value="1"/>
</dbReference>
<sequence>MSHPLLTKPVKTALLSMAAPAAFGMLMTFLFQLVDSYFVGQLGTQPLAAMSFAYPVYILIVSLFMGIASGVSATVGKALGENNQRKAQSLTSLSVLLFSGATLVLGLVGYSTLPTTFALLGANSSTIDLVAQYMGPLYLGMFVLVGGLIANSALMAKGIMVQTTLVMALGGITNVIFDYLLIFGKGPFPELGLMGAAIATLISWLVILFLMLGLLYRNALLSLRSMFDVSAQVKEVLTISSPAIAAQILNPVAIAVITSLVAQYGDSAIAAYGIATRIESLLLTGILSLSVILTPFVAQNYGAQEKQRLDKVIAYSGRMTVYWGVMVFAIVAFSIDSIMAIFSTNSDIIEHGRWYFILVGVSFPAYGLVLITSAFLNGVQQAKMSLKLTLVKSLVLTIPLALLGAQFGSEFIWIAISTANIVGAMYAKHLLNQWLEAHQSSLLSRSPMLDYWRDVKTLFRLT</sequence>
<dbReference type="InterPro" id="IPR002528">
    <property type="entry name" value="MATE_fam"/>
</dbReference>
<evidence type="ECO:0000256" key="2">
    <source>
        <dbReference type="ARBA" id="ARBA00013489"/>
    </source>
</evidence>
<reference evidence="12" key="1">
    <citation type="journal article" date="2015" name="BMC Genomics">
        <title>Genome mining reveals unlocked bioactive potential of marine Gram-negative bacteria.</title>
        <authorList>
            <person name="Machado H."/>
            <person name="Sonnenschein E.C."/>
            <person name="Melchiorsen J."/>
            <person name="Gram L."/>
        </authorList>
    </citation>
    <scope>NUCLEOTIDE SEQUENCE</scope>
    <source>
        <strain evidence="12">S2052</strain>
    </source>
</reference>
<name>A0A837G4T6_9VIBR</name>
<dbReference type="Pfam" id="PF01554">
    <property type="entry name" value="MatE"/>
    <property type="match status" value="2"/>
</dbReference>